<evidence type="ECO:0000313" key="3">
    <source>
        <dbReference type="Proteomes" id="UP000233440"/>
    </source>
</evidence>
<protein>
    <submittedName>
        <fullName evidence="2">Uncharacterized protein</fullName>
    </submittedName>
</protein>
<sequence>MKLSFFIDVAMVILISFCLLKKNHNRFENLFMLMAAEFVLLCYYAILYINLDLWTISKGTERFIIFRIYEVFFIPLLFLLYFNLLPLLKKLFSQFGFTVLFIGILLSVELWMVEWKVIIYKNWHAWQSVITSLFLIILLRALLKGYQLLGEKFR</sequence>
<keyword evidence="1" id="KW-0472">Membrane</keyword>
<accession>A0A2N3LJ87</accession>
<organism evidence="2 3">
    <name type="scientific">Heyndrickxia camelliae</name>
    <dbReference type="NCBI Taxonomy" id="1707093"/>
    <lineage>
        <taxon>Bacteria</taxon>
        <taxon>Bacillati</taxon>
        <taxon>Bacillota</taxon>
        <taxon>Bacilli</taxon>
        <taxon>Bacillales</taxon>
        <taxon>Bacillaceae</taxon>
        <taxon>Heyndrickxia</taxon>
    </lineage>
</organism>
<keyword evidence="1" id="KW-0812">Transmembrane</keyword>
<dbReference type="RefSeq" id="WP_101354690.1">
    <property type="nucleotide sequence ID" value="NZ_PIQO01000009.1"/>
</dbReference>
<dbReference type="Proteomes" id="UP000233440">
    <property type="component" value="Unassembled WGS sequence"/>
</dbReference>
<feature type="transmembrane region" description="Helical" evidence="1">
    <location>
        <begin position="63"/>
        <end position="84"/>
    </location>
</feature>
<feature type="transmembrane region" description="Helical" evidence="1">
    <location>
        <begin position="91"/>
        <end position="113"/>
    </location>
</feature>
<dbReference type="EMBL" id="PIQO01000009">
    <property type="protein sequence ID" value="PKR84666.1"/>
    <property type="molecule type" value="Genomic_DNA"/>
</dbReference>
<proteinExistence type="predicted"/>
<evidence type="ECO:0000313" key="2">
    <source>
        <dbReference type="EMBL" id="PKR84666.1"/>
    </source>
</evidence>
<keyword evidence="1" id="KW-1133">Transmembrane helix</keyword>
<evidence type="ECO:0000256" key="1">
    <source>
        <dbReference type="SAM" id="Phobius"/>
    </source>
</evidence>
<feature type="transmembrane region" description="Helical" evidence="1">
    <location>
        <begin position="125"/>
        <end position="143"/>
    </location>
</feature>
<gene>
    <name evidence="2" type="ORF">CWO92_13230</name>
</gene>
<keyword evidence="3" id="KW-1185">Reference proteome</keyword>
<feature type="transmembrane region" description="Helical" evidence="1">
    <location>
        <begin position="6"/>
        <end position="23"/>
    </location>
</feature>
<reference evidence="2 3" key="1">
    <citation type="submission" date="2017-11" db="EMBL/GenBank/DDBJ databases">
        <title>Bacillus camelliae sp. nov., isolated from pu'er tea.</title>
        <authorList>
            <person name="Niu L."/>
        </authorList>
    </citation>
    <scope>NUCLEOTIDE SEQUENCE [LARGE SCALE GENOMIC DNA]</scope>
    <source>
        <strain evidence="2 3">7578-1</strain>
    </source>
</reference>
<name>A0A2N3LJ87_9BACI</name>
<comment type="caution">
    <text evidence="2">The sequence shown here is derived from an EMBL/GenBank/DDBJ whole genome shotgun (WGS) entry which is preliminary data.</text>
</comment>
<feature type="transmembrane region" description="Helical" evidence="1">
    <location>
        <begin position="30"/>
        <end position="51"/>
    </location>
</feature>
<dbReference type="AlphaFoldDB" id="A0A2N3LJ87"/>